<dbReference type="Pfam" id="PF13535">
    <property type="entry name" value="ATP-grasp_4"/>
    <property type="match status" value="1"/>
</dbReference>
<evidence type="ECO:0000256" key="1">
    <source>
        <dbReference type="ARBA" id="ARBA00022598"/>
    </source>
</evidence>
<protein>
    <recommendedName>
        <fullName evidence="4">ATP-grasp domain-containing protein</fullName>
    </recommendedName>
</protein>
<dbReference type="PANTHER" id="PTHR43585">
    <property type="entry name" value="FUMIPYRROLE BIOSYNTHESIS PROTEIN C"/>
    <property type="match status" value="1"/>
</dbReference>
<keyword evidence="1" id="KW-0436">Ligase</keyword>
<evidence type="ECO:0000256" key="2">
    <source>
        <dbReference type="ARBA" id="ARBA00022741"/>
    </source>
</evidence>
<dbReference type="InterPro" id="IPR040570">
    <property type="entry name" value="LAL_C2"/>
</dbReference>
<dbReference type="PANTHER" id="PTHR43585:SF2">
    <property type="entry name" value="ATP-GRASP ENZYME FSQD"/>
    <property type="match status" value="1"/>
</dbReference>
<dbReference type="AlphaFoldDB" id="A0A381R4Z1"/>
<dbReference type="GO" id="GO:0005524">
    <property type="term" value="F:ATP binding"/>
    <property type="evidence" value="ECO:0007669"/>
    <property type="project" value="UniProtKB-KW"/>
</dbReference>
<dbReference type="InterPro" id="IPR011761">
    <property type="entry name" value="ATP-grasp"/>
</dbReference>
<dbReference type="PROSITE" id="PS50975">
    <property type="entry name" value="ATP_GRASP"/>
    <property type="match status" value="1"/>
</dbReference>
<dbReference type="InterPro" id="IPR052032">
    <property type="entry name" value="ATP-dep_AA_Ligase"/>
</dbReference>
<dbReference type="GO" id="GO:0046872">
    <property type="term" value="F:metal ion binding"/>
    <property type="evidence" value="ECO:0007669"/>
    <property type="project" value="InterPro"/>
</dbReference>
<evidence type="ECO:0000313" key="5">
    <source>
        <dbReference type="EMBL" id="SUZ86274.1"/>
    </source>
</evidence>
<dbReference type="EMBL" id="UINC01001673">
    <property type="protein sequence ID" value="SUZ86274.1"/>
    <property type="molecule type" value="Genomic_DNA"/>
</dbReference>
<keyword evidence="2" id="KW-0547">Nucleotide-binding</keyword>
<proteinExistence type="predicted"/>
<dbReference type="Gene3D" id="3.40.50.20">
    <property type="match status" value="1"/>
</dbReference>
<dbReference type="Gene3D" id="3.30.470.20">
    <property type="entry name" value="ATP-grasp fold, B domain"/>
    <property type="match status" value="1"/>
</dbReference>
<feature type="domain" description="ATP-grasp" evidence="4">
    <location>
        <begin position="114"/>
        <end position="322"/>
    </location>
</feature>
<dbReference type="SUPFAM" id="SSF56059">
    <property type="entry name" value="Glutathione synthetase ATP-binding domain-like"/>
    <property type="match status" value="1"/>
</dbReference>
<dbReference type="Pfam" id="PF18603">
    <property type="entry name" value="LAL_C2"/>
    <property type="match status" value="1"/>
</dbReference>
<organism evidence="5">
    <name type="scientific">marine metagenome</name>
    <dbReference type="NCBI Taxonomy" id="408172"/>
    <lineage>
        <taxon>unclassified sequences</taxon>
        <taxon>metagenomes</taxon>
        <taxon>ecological metagenomes</taxon>
    </lineage>
</organism>
<dbReference type="GO" id="GO:0016874">
    <property type="term" value="F:ligase activity"/>
    <property type="evidence" value="ECO:0007669"/>
    <property type="project" value="UniProtKB-KW"/>
</dbReference>
<reference evidence="5" key="1">
    <citation type="submission" date="2018-05" db="EMBL/GenBank/DDBJ databases">
        <authorList>
            <person name="Lanie J.A."/>
            <person name="Ng W.-L."/>
            <person name="Kazmierczak K.M."/>
            <person name="Andrzejewski T.M."/>
            <person name="Davidsen T.M."/>
            <person name="Wayne K.J."/>
            <person name="Tettelin H."/>
            <person name="Glass J.I."/>
            <person name="Rusch D."/>
            <person name="Podicherti R."/>
            <person name="Tsui H.-C.T."/>
            <person name="Winkler M.E."/>
        </authorList>
    </citation>
    <scope>NUCLEOTIDE SEQUENCE</scope>
</reference>
<keyword evidence="3" id="KW-0067">ATP-binding</keyword>
<accession>A0A381R4Z1</accession>
<evidence type="ECO:0000256" key="3">
    <source>
        <dbReference type="ARBA" id="ARBA00022840"/>
    </source>
</evidence>
<evidence type="ECO:0000259" key="4">
    <source>
        <dbReference type="PROSITE" id="PS50975"/>
    </source>
</evidence>
<gene>
    <name evidence="5" type="ORF">METZ01_LOCUS39128</name>
</gene>
<name>A0A381R4Z1_9ZZZZ</name>
<sequence>MQKPRILIVATTTGYQVRAFGEAAERQGVELVFATDRCLTLDDPWRDHAIPIRFHEEDVSVARILEMASSSAVDGVLAVGDRPAVLAALVTDKLNLAGHPSEAARIASNKELFRKCLLKAGLPCPDFKVVRVDDTGVDLDNHPDFPCVVKPLALSGSRGVIRADDTENLKAAITRIRLLLSQPDLRVQQDEANDAILIEEFVEGKEFALEGVIAAGKLQVMAIFEKPDLLEGPFFEETIYVTPPESVLANEERMVAAVANAAKTVGLYHGPIHAECRVDGDKIVVIEMAARPIGGLCSRALRFEDKNSNTYSYEEVLLRHAVGDSITGYVREHSASAVMMVPIPVGGRLLSVSGVERAKSVPGVETVTITAKIGQELVPIPDGASYLGFIFAKSERPSLAVEAVRHAHGRLRFEIAPSLSLYPLACSGT</sequence>